<dbReference type="GO" id="GO:0032259">
    <property type="term" value="P:methylation"/>
    <property type="evidence" value="ECO:0007669"/>
    <property type="project" value="UniProtKB-KW"/>
</dbReference>
<dbReference type="EMBL" id="ML143386">
    <property type="protein sequence ID" value="TBU35944.1"/>
    <property type="molecule type" value="Genomic_DNA"/>
</dbReference>
<organism evidence="12">
    <name type="scientific">Dichomitus squalens</name>
    <dbReference type="NCBI Taxonomy" id="114155"/>
    <lineage>
        <taxon>Eukaryota</taxon>
        <taxon>Fungi</taxon>
        <taxon>Dikarya</taxon>
        <taxon>Basidiomycota</taxon>
        <taxon>Agaricomycotina</taxon>
        <taxon>Agaricomycetes</taxon>
        <taxon>Polyporales</taxon>
        <taxon>Polyporaceae</taxon>
        <taxon>Dichomitus</taxon>
    </lineage>
</organism>
<dbReference type="Gene3D" id="3.40.50.150">
    <property type="entry name" value="Vaccinia Virus protein VP39"/>
    <property type="match status" value="1"/>
</dbReference>
<dbReference type="Pfam" id="PF05891">
    <property type="entry name" value="Methyltransf_PK"/>
    <property type="match status" value="2"/>
</dbReference>
<dbReference type="InterPro" id="IPR029063">
    <property type="entry name" value="SAM-dependent_MTases_sf"/>
</dbReference>
<dbReference type="InterPro" id="IPR008576">
    <property type="entry name" value="MeTrfase_NTM1"/>
</dbReference>
<evidence type="ECO:0000256" key="4">
    <source>
        <dbReference type="ARBA" id="ARBA00022691"/>
    </source>
</evidence>
<dbReference type="CDD" id="cd02440">
    <property type="entry name" value="AdoMet_MTases"/>
    <property type="match status" value="1"/>
</dbReference>
<dbReference type="OrthoDB" id="1298661at2759"/>
<name>A0A4Q9N5K3_9APHY</name>
<keyword evidence="3 12" id="KW-0808">Transferase</keyword>
<comment type="catalytic activity">
    <reaction evidence="10">
        <text>N-terminal L-alanyl-L-prolyl-L-lysyl-[protein] + 3 S-adenosyl-L-methionine = N-terminal N,N,N-trimethyl-L-alanyl-L-prolyl-L-lysyl-[protein] + 3 S-adenosyl-L-homocysteine + 3 H(+)</text>
        <dbReference type="Rhea" id="RHEA:54712"/>
        <dbReference type="Rhea" id="RHEA-COMP:13785"/>
        <dbReference type="Rhea" id="RHEA-COMP:13971"/>
        <dbReference type="ChEBI" id="CHEBI:15378"/>
        <dbReference type="ChEBI" id="CHEBI:57856"/>
        <dbReference type="ChEBI" id="CHEBI:59789"/>
        <dbReference type="ChEBI" id="CHEBI:138057"/>
        <dbReference type="ChEBI" id="CHEBI:138315"/>
        <dbReference type="EC" id="2.1.1.244"/>
    </reaction>
</comment>
<evidence type="ECO:0000256" key="10">
    <source>
        <dbReference type="ARBA" id="ARBA00048167"/>
    </source>
</evidence>
<evidence type="ECO:0000256" key="5">
    <source>
        <dbReference type="ARBA" id="ARBA00039112"/>
    </source>
</evidence>
<evidence type="ECO:0000313" key="12">
    <source>
        <dbReference type="EMBL" id="TBU35944.1"/>
    </source>
</evidence>
<keyword evidence="4" id="KW-0949">S-adenosyl-L-methionine</keyword>
<evidence type="ECO:0000256" key="9">
    <source>
        <dbReference type="ARBA" id="ARBA00047885"/>
    </source>
</evidence>
<comment type="catalytic activity">
    <reaction evidence="8">
        <text>N-terminal L-seryl-L-prolyl-L-lysyl-[protein] + 3 S-adenosyl-L-methionine = N-terminal N,N,N-trimethyl-L-seryl-L-prolyl-L-lysyl-[protein] + 3 S-adenosyl-L-homocysteine + 3 H(+)</text>
        <dbReference type="Rhea" id="RHEA:54724"/>
        <dbReference type="Rhea" id="RHEA-COMP:13789"/>
        <dbReference type="Rhea" id="RHEA-COMP:13973"/>
        <dbReference type="ChEBI" id="CHEBI:15378"/>
        <dbReference type="ChEBI" id="CHEBI:57856"/>
        <dbReference type="ChEBI" id="CHEBI:59789"/>
        <dbReference type="ChEBI" id="CHEBI:138061"/>
        <dbReference type="ChEBI" id="CHEBI:138317"/>
        <dbReference type="EC" id="2.1.1.244"/>
    </reaction>
</comment>
<accession>A0A4Q9N5K3</accession>
<evidence type="ECO:0000256" key="11">
    <source>
        <dbReference type="SAM" id="MobiDB-lite"/>
    </source>
</evidence>
<proteinExistence type="inferred from homology"/>
<sequence length="318" mass="34328">MSPVPFPEPALRDPDVEEGIKYWESQPANYDGVLGGFGNGPLPRVDALGSRQFLMHLLPELCAVPSAIRPLNVPAQAAQRRTRALDVGAGVGRVTADVLLHLFSDVVLVEPVAPFVREALRRGRASEAPAPAPAPTPESAGADPDSLELVPWKGIADGRKSVTFVQATLQDFDPTRPGKARVLGRVGRVPPAHEDDLGAGFDVVVCQWCLGALSDADLVAFFRKCRAALRDPARGLVLVKENLCSEEGGPRAVFDESDSTLTRSDLAWKKCFADAGLKVVDERIQRGFPEGLYPVKMYVHPCGLLSPAYFTLGRYALR</sequence>
<keyword evidence="2 12" id="KW-0489">Methyltransferase</keyword>
<feature type="region of interest" description="Disordered" evidence="11">
    <location>
        <begin position="125"/>
        <end position="144"/>
    </location>
</feature>
<dbReference type="GO" id="GO:0005737">
    <property type="term" value="C:cytoplasm"/>
    <property type="evidence" value="ECO:0007669"/>
    <property type="project" value="TreeGrafter"/>
</dbReference>
<comment type="similarity">
    <text evidence="1">Belongs to the methyltransferase superfamily. NTM1 family.</text>
</comment>
<dbReference type="EC" id="2.1.1.244" evidence="5"/>
<evidence type="ECO:0000256" key="8">
    <source>
        <dbReference type="ARBA" id="ARBA00047306"/>
    </source>
</evidence>
<protein>
    <recommendedName>
        <fullName evidence="6">Alpha N-terminal protein methyltransferase 1</fullName>
        <ecNumber evidence="5">2.1.1.244</ecNumber>
    </recommendedName>
    <alternativeName>
        <fullName evidence="7">X-Pro-Lys N-terminal protein methyltransferase 1</fullName>
    </alternativeName>
</protein>
<dbReference type="GO" id="GO:0071885">
    <property type="term" value="F:N-terminal protein N-methyltransferase activity"/>
    <property type="evidence" value="ECO:0007669"/>
    <property type="project" value="UniProtKB-EC"/>
</dbReference>
<dbReference type="Proteomes" id="UP000292957">
    <property type="component" value="Unassembled WGS sequence"/>
</dbReference>
<evidence type="ECO:0000256" key="7">
    <source>
        <dbReference type="ARBA" id="ARBA00043129"/>
    </source>
</evidence>
<dbReference type="PANTHER" id="PTHR12753:SF0">
    <property type="entry name" value="ALPHA N-TERMINAL PROTEIN METHYLTRANSFERASE 1"/>
    <property type="match status" value="1"/>
</dbReference>
<evidence type="ECO:0000256" key="1">
    <source>
        <dbReference type="ARBA" id="ARBA00009059"/>
    </source>
</evidence>
<gene>
    <name evidence="12" type="ORF">BD311DRAFT_647282</name>
</gene>
<dbReference type="SUPFAM" id="SSF53335">
    <property type="entry name" value="S-adenosyl-L-methionine-dependent methyltransferases"/>
    <property type="match status" value="1"/>
</dbReference>
<evidence type="ECO:0000256" key="6">
    <source>
        <dbReference type="ARBA" id="ARBA00039449"/>
    </source>
</evidence>
<dbReference type="PANTHER" id="PTHR12753">
    <property type="entry name" value="AD-003 - RELATED"/>
    <property type="match status" value="1"/>
</dbReference>
<reference evidence="12" key="1">
    <citation type="submission" date="2019-01" db="EMBL/GenBank/DDBJ databases">
        <title>Draft genome sequences of three monokaryotic isolates of the white-rot basidiomycete fungus Dichomitus squalens.</title>
        <authorList>
            <consortium name="DOE Joint Genome Institute"/>
            <person name="Lopez S.C."/>
            <person name="Andreopoulos B."/>
            <person name="Pangilinan J."/>
            <person name="Lipzen A."/>
            <person name="Riley R."/>
            <person name="Ahrendt S."/>
            <person name="Ng V."/>
            <person name="Barry K."/>
            <person name="Daum C."/>
            <person name="Grigoriev I.V."/>
            <person name="Hilden K.S."/>
            <person name="Makela M.R."/>
            <person name="de Vries R.P."/>
        </authorList>
    </citation>
    <scope>NUCLEOTIDE SEQUENCE [LARGE SCALE GENOMIC DNA]</scope>
    <source>
        <strain evidence="12">OM18370.1</strain>
    </source>
</reference>
<evidence type="ECO:0000256" key="2">
    <source>
        <dbReference type="ARBA" id="ARBA00022603"/>
    </source>
</evidence>
<evidence type="ECO:0000256" key="3">
    <source>
        <dbReference type="ARBA" id="ARBA00022679"/>
    </source>
</evidence>
<dbReference type="AlphaFoldDB" id="A0A4Q9N5K3"/>
<comment type="catalytic activity">
    <reaction evidence="9">
        <text>N-terminal L-prolyl-L-prolyl-L-lysyl-[protein] + 2 S-adenosyl-L-methionine = N-terminal N,N-dimethyl-L-prolyl-L-prolyl-L-lysyl-[protein] + 2 S-adenosyl-L-homocysteine + 2 H(+)</text>
        <dbReference type="Rhea" id="RHEA:54736"/>
        <dbReference type="Rhea" id="RHEA-COMP:13787"/>
        <dbReference type="Rhea" id="RHEA-COMP:13974"/>
        <dbReference type="ChEBI" id="CHEBI:15378"/>
        <dbReference type="ChEBI" id="CHEBI:57856"/>
        <dbReference type="ChEBI" id="CHEBI:59789"/>
        <dbReference type="ChEBI" id="CHEBI:138059"/>
        <dbReference type="ChEBI" id="CHEBI:138318"/>
        <dbReference type="EC" id="2.1.1.244"/>
    </reaction>
</comment>